<accession>A0A0F8AYV5</accession>
<evidence type="ECO:0000313" key="3">
    <source>
        <dbReference type="Proteomes" id="UP000053331"/>
    </source>
</evidence>
<dbReference type="RefSeq" id="WP_050022819.1">
    <property type="nucleotide sequence ID" value="NZ_JNFH02000001.1"/>
</dbReference>
<evidence type="ECO:0000313" key="2">
    <source>
        <dbReference type="EMBL" id="KKF40130.1"/>
    </source>
</evidence>
<keyword evidence="3" id="KW-1185">Reference proteome</keyword>
<gene>
    <name evidence="2" type="ORF">FK85_22935</name>
</gene>
<proteinExistence type="predicted"/>
<evidence type="ECO:0000256" key="1">
    <source>
        <dbReference type="SAM" id="MobiDB-lite"/>
    </source>
</evidence>
<feature type="compositionally biased region" description="Basic and acidic residues" evidence="1">
    <location>
        <begin position="88"/>
        <end position="99"/>
    </location>
</feature>
<feature type="region of interest" description="Disordered" evidence="1">
    <location>
        <begin position="71"/>
        <end position="99"/>
    </location>
</feature>
<dbReference type="OrthoDB" id="299121at2157"/>
<reference evidence="2 3" key="1">
    <citation type="journal article" date="2015" name="Genome Announc.">
        <title>Draft genome sequence of a Halorubrum H3 strain isolated from the burlinskoye salt lake (Altai Krai, Russia).</title>
        <authorList>
            <person name="Rozanov A.S."/>
            <person name="Bryanskaya A.V."/>
            <person name="Malup T.K."/>
            <person name="Kotenko A.V."/>
            <person name="Peltek S.E."/>
        </authorList>
    </citation>
    <scope>NUCLEOTIDE SEQUENCE [LARGE SCALE GENOMIC DNA]</scope>
    <source>
        <strain evidence="2 3">H3</strain>
    </source>
</reference>
<dbReference type="AlphaFoldDB" id="A0A0F8AYV5"/>
<name>A0A0F8AYV5_9EURY</name>
<evidence type="ECO:0008006" key="4">
    <source>
        <dbReference type="Google" id="ProtNLM"/>
    </source>
</evidence>
<comment type="caution">
    <text evidence="2">The sequence shown here is derived from an EMBL/GenBank/DDBJ whole genome shotgun (WGS) entry which is preliminary data.</text>
</comment>
<dbReference type="InterPro" id="IPR021377">
    <property type="entry name" value="DUF3006"/>
</dbReference>
<organism evidence="2 3">
    <name type="scientific">Halorubrum saccharovorum</name>
    <dbReference type="NCBI Taxonomy" id="2248"/>
    <lineage>
        <taxon>Archaea</taxon>
        <taxon>Methanobacteriati</taxon>
        <taxon>Methanobacteriota</taxon>
        <taxon>Stenosarchaea group</taxon>
        <taxon>Halobacteria</taxon>
        <taxon>Halobacteriales</taxon>
        <taxon>Haloferacaceae</taxon>
        <taxon>Halorubrum</taxon>
    </lineage>
</organism>
<dbReference type="Pfam" id="PF11213">
    <property type="entry name" value="DUF3006"/>
    <property type="match status" value="1"/>
</dbReference>
<sequence>MTDLVDLDNGEYTAVVDSIEDGFATVFFERDGEEVESAVLEADRLPEDGHHADAILTVTVVDGDLDTVQYEPEQTTKRADAAQNRFDQLSKRPPSEDDS</sequence>
<protein>
    <recommendedName>
        <fullName evidence="4">DUF3006 domain-containing protein</fullName>
    </recommendedName>
</protein>
<dbReference type="EMBL" id="JNFH02000001">
    <property type="protein sequence ID" value="KKF40130.1"/>
    <property type="molecule type" value="Genomic_DNA"/>
</dbReference>
<dbReference type="Proteomes" id="UP000053331">
    <property type="component" value="Unassembled WGS sequence"/>
</dbReference>